<dbReference type="InterPro" id="IPR014710">
    <property type="entry name" value="RmlC-like_jellyroll"/>
</dbReference>
<accession>A0A848M9T8</accession>
<organism evidence="4 5">
    <name type="scientific">Paenibacillus lemnae</name>
    <dbReference type="NCBI Taxonomy" id="1330551"/>
    <lineage>
        <taxon>Bacteria</taxon>
        <taxon>Bacillati</taxon>
        <taxon>Bacillota</taxon>
        <taxon>Bacilli</taxon>
        <taxon>Bacillales</taxon>
        <taxon>Paenibacillaceae</taxon>
        <taxon>Paenibacillus</taxon>
    </lineage>
</organism>
<evidence type="ECO:0000313" key="4">
    <source>
        <dbReference type="EMBL" id="NMO97366.1"/>
    </source>
</evidence>
<dbReference type="PANTHER" id="PTHR13903">
    <property type="entry name" value="PIRIN-RELATED"/>
    <property type="match status" value="1"/>
</dbReference>
<dbReference type="RefSeq" id="WP_169506148.1">
    <property type="nucleotide sequence ID" value="NZ_JABBPN010000017.1"/>
</dbReference>
<dbReference type="PANTHER" id="PTHR13903:SF8">
    <property type="entry name" value="PIRIN"/>
    <property type="match status" value="1"/>
</dbReference>
<protein>
    <submittedName>
        <fullName evidence="4">Pirin</fullName>
    </submittedName>
</protein>
<evidence type="ECO:0000256" key="1">
    <source>
        <dbReference type="ARBA" id="ARBA00008416"/>
    </source>
</evidence>
<proteinExistence type="inferred from homology"/>
<dbReference type="Gene3D" id="2.60.120.10">
    <property type="entry name" value="Jelly Rolls"/>
    <property type="match status" value="1"/>
</dbReference>
<dbReference type="InterPro" id="IPR003829">
    <property type="entry name" value="Pirin_N_dom"/>
</dbReference>
<dbReference type="InterPro" id="IPR011051">
    <property type="entry name" value="RmlC_Cupin_sf"/>
</dbReference>
<reference evidence="4 5" key="1">
    <citation type="submission" date="2020-04" db="EMBL/GenBank/DDBJ databases">
        <title>Paenibacillus algicola sp. nov., a novel marine bacterium producing alginate lyase.</title>
        <authorList>
            <person name="Huang H."/>
        </authorList>
    </citation>
    <scope>NUCLEOTIDE SEQUENCE [LARGE SCALE GENOMIC DNA]</scope>
    <source>
        <strain evidence="4 5">L7-75</strain>
    </source>
</reference>
<comment type="similarity">
    <text evidence="1 2">Belongs to the pirin family.</text>
</comment>
<feature type="domain" description="Pirin N-terminal" evidence="3">
    <location>
        <begin position="57"/>
        <end position="118"/>
    </location>
</feature>
<evidence type="ECO:0000259" key="3">
    <source>
        <dbReference type="Pfam" id="PF02678"/>
    </source>
</evidence>
<evidence type="ECO:0000256" key="2">
    <source>
        <dbReference type="RuleBase" id="RU003457"/>
    </source>
</evidence>
<keyword evidence="5" id="KW-1185">Reference proteome</keyword>
<sequence length="261" mass="28890">MNGKLYPADLQGKGVLDGGRIIESKPIGLSGEGSAVTRVGPLFYWSWFQSPLDGYTGLHAHQGFEMITYMIQGKAVHQNSLGTTSEVEAGGLQLMRTGSGVKREERFVGPNAEGLQIWFEPHLRNALKLNPSYRQYRYHDFHVEHGEGVIRKTVIGNRSPVDLTVDVNMVDVRMEPGKEMNFSLGKGRSMAALALRGGGSWSAQENSTGIERLPFQHKDFIVWKGNDEGALTLSLKAEESLRMICIDVPEDPGYPLYAKKP</sequence>
<dbReference type="EMBL" id="JABBPN010000017">
    <property type="protein sequence ID" value="NMO97366.1"/>
    <property type="molecule type" value="Genomic_DNA"/>
</dbReference>
<gene>
    <name evidence="4" type="ORF">HII30_16490</name>
</gene>
<name>A0A848M9T8_PAELE</name>
<comment type="caution">
    <text evidence="4">The sequence shown here is derived from an EMBL/GenBank/DDBJ whole genome shotgun (WGS) entry which is preliminary data.</text>
</comment>
<dbReference type="InterPro" id="IPR012093">
    <property type="entry name" value="Pirin"/>
</dbReference>
<evidence type="ECO:0000313" key="5">
    <source>
        <dbReference type="Proteomes" id="UP000565468"/>
    </source>
</evidence>
<dbReference type="SUPFAM" id="SSF51182">
    <property type="entry name" value="RmlC-like cupins"/>
    <property type="match status" value="1"/>
</dbReference>
<dbReference type="Proteomes" id="UP000565468">
    <property type="component" value="Unassembled WGS sequence"/>
</dbReference>
<dbReference type="Pfam" id="PF02678">
    <property type="entry name" value="Pirin"/>
    <property type="match status" value="1"/>
</dbReference>
<dbReference type="AlphaFoldDB" id="A0A848M9T8"/>